<dbReference type="OrthoDB" id="2382948at2759"/>
<sequence length="50" mass="5969">ELDKGLPKKQSVEIKRWQSENGWKDGFNFTEPKERQKVLTALVKIWQKLL</sequence>
<name>A0A9N8V205_9GLOM</name>
<dbReference type="Proteomes" id="UP000789706">
    <property type="component" value="Unassembled WGS sequence"/>
</dbReference>
<accession>A0A9N8V205</accession>
<organism evidence="1 2">
    <name type="scientific">Diversispora eburnea</name>
    <dbReference type="NCBI Taxonomy" id="1213867"/>
    <lineage>
        <taxon>Eukaryota</taxon>
        <taxon>Fungi</taxon>
        <taxon>Fungi incertae sedis</taxon>
        <taxon>Mucoromycota</taxon>
        <taxon>Glomeromycotina</taxon>
        <taxon>Glomeromycetes</taxon>
        <taxon>Diversisporales</taxon>
        <taxon>Diversisporaceae</taxon>
        <taxon>Diversispora</taxon>
    </lineage>
</organism>
<proteinExistence type="predicted"/>
<keyword evidence="2" id="KW-1185">Reference proteome</keyword>
<gene>
    <name evidence="1" type="ORF">DEBURN_LOCUS875</name>
</gene>
<feature type="non-terminal residue" evidence="1">
    <location>
        <position position="1"/>
    </location>
</feature>
<dbReference type="EMBL" id="CAJVPK010000031">
    <property type="protein sequence ID" value="CAG8435354.1"/>
    <property type="molecule type" value="Genomic_DNA"/>
</dbReference>
<comment type="caution">
    <text evidence="1">The sequence shown here is derived from an EMBL/GenBank/DDBJ whole genome shotgun (WGS) entry which is preliminary data.</text>
</comment>
<evidence type="ECO:0000313" key="2">
    <source>
        <dbReference type="Proteomes" id="UP000789706"/>
    </source>
</evidence>
<evidence type="ECO:0000313" key="1">
    <source>
        <dbReference type="EMBL" id="CAG8435354.1"/>
    </source>
</evidence>
<protein>
    <submittedName>
        <fullName evidence="1">5565_t:CDS:1</fullName>
    </submittedName>
</protein>
<dbReference type="AlphaFoldDB" id="A0A9N8V205"/>
<reference evidence="1" key="1">
    <citation type="submission" date="2021-06" db="EMBL/GenBank/DDBJ databases">
        <authorList>
            <person name="Kallberg Y."/>
            <person name="Tangrot J."/>
            <person name="Rosling A."/>
        </authorList>
    </citation>
    <scope>NUCLEOTIDE SEQUENCE</scope>
    <source>
        <strain evidence="1">AZ414A</strain>
    </source>
</reference>